<keyword evidence="1" id="KW-0812">Transmembrane</keyword>
<evidence type="ECO:0000256" key="1">
    <source>
        <dbReference type="SAM" id="Phobius"/>
    </source>
</evidence>
<feature type="transmembrane region" description="Helical" evidence="1">
    <location>
        <begin position="272"/>
        <end position="302"/>
    </location>
</feature>
<dbReference type="PROSITE" id="PS51352">
    <property type="entry name" value="THIOREDOXIN_2"/>
    <property type="match status" value="1"/>
</dbReference>
<feature type="transmembrane region" description="Helical" evidence="1">
    <location>
        <begin position="162"/>
        <end position="180"/>
    </location>
</feature>
<gene>
    <name evidence="3" type="ORF">A2654_00385</name>
</gene>
<dbReference type="EMBL" id="MHMA01000006">
    <property type="protein sequence ID" value="OGZ20617.1"/>
    <property type="molecule type" value="Genomic_DNA"/>
</dbReference>
<keyword evidence="1" id="KW-0472">Membrane</keyword>
<reference evidence="3 4" key="1">
    <citation type="journal article" date="2016" name="Nat. Commun.">
        <title>Thousands of microbial genomes shed light on interconnected biogeochemical processes in an aquifer system.</title>
        <authorList>
            <person name="Anantharaman K."/>
            <person name="Brown C.T."/>
            <person name="Hug L.A."/>
            <person name="Sharon I."/>
            <person name="Castelle C.J."/>
            <person name="Probst A.J."/>
            <person name="Thomas B.C."/>
            <person name="Singh A."/>
            <person name="Wilkins M.J."/>
            <person name="Karaoz U."/>
            <person name="Brodie E.L."/>
            <person name="Williams K.H."/>
            <person name="Hubbard S.S."/>
            <person name="Banfield J.F."/>
        </authorList>
    </citation>
    <scope>NUCLEOTIDE SEQUENCE [LARGE SCALE GENOMIC DNA]</scope>
</reference>
<feature type="transmembrane region" description="Helical" evidence="1">
    <location>
        <begin position="187"/>
        <end position="209"/>
    </location>
</feature>
<feature type="domain" description="Thioredoxin" evidence="2">
    <location>
        <begin position="2"/>
        <end position="158"/>
    </location>
</feature>
<evidence type="ECO:0000259" key="2">
    <source>
        <dbReference type="PROSITE" id="PS51352"/>
    </source>
</evidence>
<comment type="caution">
    <text evidence="3">The sequence shown here is derived from an EMBL/GenBank/DDBJ whole genome shotgun (WGS) entry which is preliminary data.</text>
</comment>
<protein>
    <recommendedName>
        <fullName evidence="2">Thioredoxin domain-containing protein</fullName>
    </recommendedName>
</protein>
<keyword evidence="1" id="KW-1133">Transmembrane helix</keyword>
<dbReference type="Gene3D" id="3.40.30.10">
    <property type="entry name" value="Glutaredoxin"/>
    <property type="match status" value="1"/>
</dbReference>
<dbReference type="InterPro" id="IPR036249">
    <property type="entry name" value="Thioredoxin-like_sf"/>
</dbReference>
<feature type="transmembrane region" description="Helical" evidence="1">
    <location>
        <begin position="322"/>
        <end position="342"/>
    </location>
</feature>
<organism evidence="3 4">
    <name type="scientific">Candidatus Nealsonbacteria bacterium RIFCSPHIGHO2_01_FULL_43_31</name>
    <dbReference type="NCBI Taxonomy" id="1801665"/>
    <lineage>
        <taxon>Bacteria</taxon>
        <taxon>Candidatus Nealsoniibacteriota</taxon>
    </lineage>
</organism>
<evidence type="ECO:0000313" key="4">
    <source>
        <dbReference type="Proteomes" id="UP000178721"/>
    </source>
</evidence>
<dbReference type="InterPro" id="IPR013766">
    <property type="entry name" value="Thioredoxin_domain"/>
</dbReference>
<evidence type="ECO:0000313" key="3">
    <source>
        <dbReference type="EMBL" id="OGZ20617.1"/>
    </source>
</evidence>
<dbReference type="SUPFAM" id="SSF52833">
    <property type="entry name" value="Thioredoxin-like"/>
    <property type="match status" value="1"/>
</dbReference>
<feature type="transmembrane region" description="Helical" evidence="1">
    <location>
        <begin position="215"/>
        <end position="236"/>
    </location>
</feature>
<dbReference type="Proteomes" id="UP000178721">
    <property type="component" value="Unassembled WGS sequence"/>
</dbReference>
<name>A0A1G2E420_9BACT</name>
<feature type="transmembrane region" description="Helical" evidence="1">
    <location>
        <begin position="354"/>
        <end position="372"/>
    </location>
</feature>
<sequence length="380" mass="42701">MIMKKWIIPIFILSLVAGVFIFQNTFAQSEKVRIDFFYSATCPYCAQEKVFLRGLQEKYPDIQINEYEVTGSSENQSKLKDFYGKYNVPKKEQGYVPVTFTSLKYFIGFNESVGEDIESCLKTCMVGGQASAQKFKVPLLGEIDAKNISLPLLTVVLGTLDGFNPCAMWVLVVLISLLLAAKSRKKIALVGGIFIFVEGLLYFLFMAAWLNALLLMSFVAVTRILIGSFGIAFGAWRIRDFIKWQPGVCKVVDEKAEGKILQRVKNILKPSALPVTVLGVVVLAFGVNLVEFFCSAGFPVIYTKILTIQGIGALQHYLYLAFYNFFYMLDDLIVFGFAFFTLSRFHFSDKYNRYATLVAGALILILGIIMIFKPALLVFH</sequence>
<dbReference type="PROSITE" id="PS51354">
    <property type="entry name" value="GLUTAREDOXIN_2"/>
    <property type="match status" value="1"/>
</dbReference>
<proteinExistence type="predicted"/>
<accession>A0A1G2E420</accession>
<dbReference type="AlphaFoldDB" id="A0A1G2E420"/>